<accession>A0ABQ5JXK0</accession>
<evidence type="ECO:0000256" key="1">
    <source>
        <dbReference type="SAM" id="Phobius"/>
    </source>
</evidence>
<feature type="transmembrane region" description="Helical" evidence="1">
    <location>
        <begin position="505"/>
        <end position="530"/>
    </location>
</feature>
<feature type="transmembrane region" description="Helical" evidence="1">
    <location>
        <begin position="612"/>
        <end position="634"/>
    </location>
</feature>
<feature type="transmembrane region" description="Helical" evidence="1">
    <location>
        <begin position="550"/>
        <end position="569"/>
    </location>
</feature>
<protein>
    <submittedName>
        <fullName evidence="3">Multi-domain containing protein</fullName>
    </submittedName>
</protein>
<reference evidence="3" key="1">
    <citation type="submission" date="2022-03" db="EMBL/GenBank/DDBJ databases">
        <title>Draft genome sequence of Aduncisulcus paluster, a free-living microaerophilic Fornicata.</title>
        <authorList>
            <person name="Yuyama I."/>
            <person name="Kume K."/>
            <person name="Tamura T."/>
            <person name="Inagaki Y."/>
            <person name="Hashimoto T."/>
        </authorList>
    </citation>
    <scope>NUCLEOTIDE SEQUENCE</scope>
    <source>
        <strain evidence="3">NY0171</strain>
    </source>
</reference>
<dbReference type="InterPro" id="IPR012677">
    <property type="entry name" value="Nucleotide-bd_a/b_plait_sf"/>
</dbReference>
<dbReference type="InterPro" id="IPR049452">
    <property type="entry name" value="Anoctamin_TM"/>
</dbReference>
<keyword evidence="1" id="KW-0812">Transmembrane</keyword>
<feature type="transmembrane region" description="Helical" evidence="1">
    <location>
        <begin position="52"/>
        <end position="72"/>
    </location>
</feature>
<feature type="domain" description="Anoctamin transmembrane" evidence="2">
    <location>
        <begin position="365"/>
        <end position="604"/>
    </location>
</feature>
<feature type="transmembrane region" description="Helical" evidence="1">
    <location>
        <begin position="640"/>
        <end position="661"/>
    </location>
</feature>
<feature type="transmembrane region" description="Helical" evidence="1">
    <location>
        <begin position="458"/>
        <end position="476"/>
    </location>
</feature>
<dbReference type="PANTHER" id="PTHR13018">
    <property type="entry name" value="PROBABLE MEMBRANE PROTEIN DUF221-RELATED"/>
    <property type="match status" value="1"/>
</dbReference>
<feature type="transmembrane region" description="Helical" evidence="1">
    <location>
        <begin position="92"/>
        <end position="113"/>
    </location>
</feature>
<dbReference type="SUPFAM" id="SSF54928">
    <property type="entry name" value="RNA-binding domain, RBD"/>
    <property type="match status" value="1"/>
</dbReference>
<evidence type="ECO:0000313" key="4">
    <source>
        <dbReference type="Proteomes" id="UP001057375"/>
    </source>
</evidence>
<evidence type="ECO:0000313" key="3">
    <source>
        <dbReference type="EMBL" id="GKT15237.1"/>
    </source>
</evidence>
<name>A0ABQ5JXK0_9EUKA</name>
<sequence>MGCGTCCSDNRPVPYEYRKWSSKTTSISTIAKEFGVGMALYFRFVRFTMGMLLILTITCLPTIIETITYSIASKTGNMNLFQITFLDATSMFRIVIDIIVAIFFCLSIGQLHLHQKVARMNYGRGQIRMSQYAVLVRDLPPDTTRSQIQSHFSAYGAIREISMREIHSSLLRMHTQRAQLLESYDALMETLSEDDKPIEHPPIHFPRRPPSDDKMAEYPGTKNPFKFVIQILGGLRDLNWHMKQLMSLERKYHEQEKHTSAEPMCCVVVFTFAKDALAAIEAHKLTLARFFCGLCVKRDKFTDQFGDRVAISVKESIEAHKLTLARFFCGLCVKRDKFTDQFGDRVAISVKECPEHTDIIWENLSTPSWTFFWHQIVSTLIAICVVIISIVFFVFMRSTITSWGNSTSSWVTNQIIYWSSYLIIWVTDFALHFVVRLLAMWECHPTHSAREGAVLTKYYVYQLACKIVSIAYVRLFQVMNGFDSISDIEFSTTYSLWISTTSADLLFFMFFEIVVYNILDMVLPWVIMVIRRIFSRTNYSAMLAEQGLEFRVSFIYTNSLVVITLCVAFSMIQPLLIPLALIYFWIHYWLSKVRILKLLKRPPHFNHQLSRIVEVILLLAAAMHGLFGFVFFSSDPDGQLPVWVVFMRLLLQAVLILIFAIPWSGLCNCCTDNEAFILLGSMRDQVSTVSADVAFGPFEKRHYLLPNEIEGLDSFKPLF</sequence>
<keyword evidence="4" id="KW-1185">Reference proteome</keyword>
<feature type="transmembrane region" description="Helical" evidence="1">
    <location>
        <begin position="371"/>
        <end position="395"/>
    </location>
</feature>
<dbReference type="InterPro" id="IPR045122">
    <property type="entry name" value="Csc1-like"/>
</dbReference>
<dbReference type="EMBL" id="BQXS01011659">
    <property type="protein sequence ID" value="GKT15237.1"/>
    <property type="molecule type" value="Genomic_DNA"/>
</dbReference>
<evidence type="ECO:0000259" key="2">
    <source>
        <dbReference type="Pfam" id="PF04547"/>
    </source>
</evidence>
<dbReference type="Pfam" id="PF04547">
    <property type="entry name" value="Anoctamin"/>
    <property type="match status" value="1"/>
</dbReference>
<dbReference type="Proteomes" id="UP001057375">
    <property type="component" value="Unassembled WGS sequence"/>
</dbReference>
<comment type="caution">
    <text evidence="3">The sequence shown here is derived from an EMBL/GenBank/DDBJ whole genome shotgun (WGS) entry which is preliminary data.</text>
</comment>
<proteinExistence type="predicted"/>
<keyword evidence="1" id="KW-0472">Membrane</keyword>
<feature type="transmembrane region" description="Helical" evidence="1">
    <location>
        <begin position="415"/>
        <end position="438"/>
    </location>
</feature>
<organism evidence="3 4">
    <name type="scientific">Aduncisulcus paluster</name>
    <dbReference type="NCBI Taxonomy" id="2918883"/>
    <lineage>
        <taxon>Eukaryota</taxon>
        <taxon>Metamonada</taxon>
        <taxon>Carpediemonas-like organisms</taxon>
        <taxon>Aduncisulcus</taxon>
    </lineage>
</organism>
<keyword evidence="1" id="KW-1133">Transmembrane helix</keyword>
<feature type="transmembrane region" description="Helical" evidence="1">
    <location>
        <begin position="575"/>
        <end position="591"/>
    </location>
</feature>
<dbReference type="InterPro" id="IPR035979">
    <property type="entry name" value="RBD_domain_sf"/>
</dbReference>
<gene>
    <name evidence="3" type="ORF">ADUPG1_010656</name>
</gene>
<dbReference type="PANTHER" id="PTHR13018:SF135">
    <property type="entry name" value="CSC1_OSCA1-LIKE 7TM REGION DOMAIN-CONTAINING PROTEIN"/>
    <property type="match status" value="1"/>
</dbReference>
<dbReference type="Gene3D" id="3.30.70.330">
    <property type="match status" value="1"/>
</dbReference>